<evidence type="ECO:0000259" key="8">
    <source>
        <dbReference type="PROSITE" id="PS50166"/>
    </source>
</evidence>
<dbReference type="InterPro" id="IPR001494">
    <property type="entry name" value="Importin-beta_N"/>
</dbReference>
<evidence type="ECO:0000256" key="5">
    <source>
        <dbReference type="ARBA" id="ARBA00022490"/>
    </source>
</evidence>
<evidence type="ECO:0000256" key="3">
    <source>
        <dbReference type="ARBA" id="ARBA00008669"/>
    </source>
</evidence>
<dbReference type="PANTHER" id="PTHR10997">
    <property type="entry name" value="IMPORTIN-7, 8, 11"/>
    <property type="match status" value="1"/>
</dbReference>
<keyword evidence="4" id="KW-0813">Transport</keyword>
<dbReference type="GeneID" id="36283545"/>
<dbReference type="Pfam" id="PF03810">
    <property type="entry name" value="IBN_N"/>
    <property type="match status" value="1"/>
</dbReference>
<evidence type="ECO:0000256" key="4">
    <source>
        <dbReference type="ARBA" id="ARBA00022448"/>
    </source>
</evidence>
<evidence type="ECO:0000313" key="9">
    <source>
        <dbReference type="EMBL" id="OAF63392.1"/>
    </source>
</evidence>
<protein>
    <submittedName>
        <fullName evidence="9">Importin-alpha export receptor</fullName>
    </submittedName>
</protein>
<dbReference type="Gene3D" id="1.25.10.10">
    <property type="entry name" value="Leucine-rich Repeat Variant"/>
    <property type="match status" value="1"/>
</dbReference>
<dbReference type="VEuPathDB" id="FungiDB:GMDG_03238"/>
<sequence>MDAELQAVAQLLQATLDPRQHKQAEAELLKIQQEKPAFSLSLLQIVASESFPLNTRLSSALCFKNYIRFNYVDEEGRYKLPESTVVTIKSELIGLMIRVPSSIQAQLGEAISLIADSDFWQRWDTLVGDLVSRLTPDNAKVNNGVLEVAHSIFRRWRPLFRSDDLFAEINHVLGKFAEPFLQLLVSTDRQIEANKDNAASLKENFATMNLLVKLFYDLSCQDLPPAFEDNLQSITTLLQKYLTYDNPHLHTGDDTEAGPLEFVKTDICEVLVLYVQKYEDAFGELLQPFITSVWNLLTTIGQETKYDLVISKGLHFLTAVCGIKKHAENFNNEGVLEQVVEKAILPSVSLRESDIEQFEDEPIEYIRKNLEGSDIDTRRRAATEFLRTLLGHFEPLLTKVVGKYVEHYFEKYAQDPKNEWRSKDAAIYLFSAIAARGASTSSHGVKTTNQLLDVVEFFQNNIASDLLNSEGVEPILKVDAINYLYTFRSQLTHEQWQAAFPPLVQNLASPNYVVYTYASIAVERVLSLVDDSGKHVFGKDQVQPYAKDLVEHLFHLIEKDAAPEKIQENEFLMRCVMRVLIVIREGVIPITDTVLQHLINITEIISRNPSNPRFYYYHFEALGALIRYGAPSQPERFEEALYAPFAGILTNDVEEFKPYVFQLFAALLESRPSEALSEYYKALITPILMPDLWISKGNVPALSRLLCSIIPRGAQDIVANNQIEAVLGVFQNLITKKAKLESYAFDILESVVSTFNGQTLVTYFPAILQLVYSRLSAPNVTDAFKLRFVRFYHHVSALNDPKHGFGADYFIAASDSIQGDAYVPLYLTIILPFTQQLAKPIDRKTAAISLTKTLTDSDKFASKYVKGWTLTAGTLINLMVNAPMPVADDAVVVEQDVDDLTFGVGFTQLNTCRRQPKDAWPEMTDIKTWVAQYYRAGGQQGSGADAATLAGWVNERLNDELRTAFTACLS</sequence>
<dbReference type="InterPro" id="IPR005043">
    <property type="entry name" value="XPO2_C"/>
</dbReference>
<proteinExistence type="inferred from homology"/>
<reference evidence="9" key="1">
    <citation type="submission" date="2016-03" db="EMBL/GenBank/DDBJ databases">
        <title>Updated assembly of Pseudogymnoascus destructans, the fungus causing white-nose syndrome of bats.</title>
        <authorList>
            <person name="Palmer J.M."/>
            <person name="Drees K.P."/>
            <person name="Foster J.T."/>
            <person name="Lindner D.L."/>
        </authorList>
    </citation>
    <scope>NUCLEOTIDE SEQUENCE [LARGE SCALE GENOMIC DNA]</scope>
    <source>
        <strain evidence="9">20631-21</strain>
    </source>
</reference>
<dbReference type="FunFam" id="1.25.10.10:FF:000057">
    <property type="entry name" value="Exportin-2 isoform 1"/>
    <property type="match status" value="1"/>
</dbReference>
<organism evidence="9">
    <name type="scientific">Pseudogymnoascus destructans</name>
    <dbReference type="NCBI Taxonomy" id="655981"/>
    <lineage>
        <taxon>Eukaryota</taxon>
        <taxon>Fungi</taxon>
        <taxon>Dikarya</taxon>
        <taxon>Ascomycota</taxon>
        <taxon>Pezizomycotina</taxon>
        <taxon>Leotiomycetes</taxon>
        <taxon>Thelebolales</taxon>
        <taxon>Thelebolaceae</taxon>
        <taxon>Pseudogymnoascus</taxon>
    </lineage>
</organism>
<keyword evidence="5" id="KW-0963">Cytoplasm</keyword>
<dbReference type="InterPro" id="IPR011989">
    <property type="entry name" value="ARM-like"/>
</dbReference>
<dbReference type="eggNOG" id="KOG1992">
    <property type="taxonomic scope" value="Eukaryota"/>
</dbReference>
<dbReference type="Proteomes" id="UP000077154">
    <property type="component" value="Unassembled WGS sequence"/>
</dbReference>
<feature type="domain" description="Importin N-terminal" evidence="8">
    <location>
        <begin position="24"/>
        <end position="98"/>
    </location>
</feature>
<dbReference type="SMART" id="SM00913">
    <property type="entry name" value="IBN_N"/>
    <property type="match status" value="1"/>
</dbReference>
<dbReference type="SUPFAM" id="SSF48371">
    <property type="entry name" value="ARM repeat"/>
    <property type="match status" value="1"/>
</dbReference>
<keyword evidence="7" id="KW-0539">Nucleus</keyword>
<gene>
    <name evidence="9" type="primary">CSE1</name>
    <name evidence="9" type="ORF">VC83_00448</name>
</gene>
<dbReference type="PROSITE" id="PS50166">
    <property type="entry name" value="IMPORTIN_B_NT"/>
    <property type="match status" value="1"/>
</dbReference>
<accession>A0A177APD4</accession>
<keyword evidence="9" id="KW-0675">Receptor</keyword>
<dbReference type="InterPro" id="IPR013713">
    <property type="entry name" value="XPO2_central"/>
</dbReference>
<comment type="similarity">
    <text evidence="3">Belongs to the XPO2/CSE1 family.</text>
</comment>
<comment type="subcellular location">
    <subcellularLocation>
        <location evidence="2">Cytoplasm</location>
    </subcellularLocation>
    <subcellularLocation>
        <location evidence="1">Nucleus</location>
    </subcellularLocation>
</comment>
<dbReference type="GO" id="GO:0005049">
    <property type="term" value="F:nuclear export signal receptor activity"/>
    <property type="evidence" value="ECO:0007669"/>
    <property type="project" value="TreeGrafter"/>
</dbReference>
<evidence type="ECO:0000256" key="7">
    <source>
        <dbReference type="ARBA" id="ARBA00023242"/>
    </source>
</evidence>
<dbReference type="OrthoDB" id="3268246at2759"/>
<dbReference type="Pfam" id="PF08506">
    <property type="entry name" value="Cse1"/>
    <property type="match status" value="1"/>
</dbReference>
<name>A0A177APD4_9PEZI</name>
<dbReference type="Pfam" id="PF03378">
    <property type="entry name" value="CAS_CSE1"/>
    <property type="match status" value="1"/>
</dbReference>
<dbReference type="GO" id="GO:0005635">
    <property type="term" value="C:nuclear envelope"/>
    <property type="evidence" value="ECO:0007669"/>
    <property type="project" value="TreeGrafter"/>
</dbReference>
<dbReference type="GO" id="GO:0006611">
    <property type="term" value="P:protein export from nucleus"/>
    <property type="evidence" value="ECO:0007669"/>
    <property type="project" value="TreeGrafter"/>
</dbReference>
<dbReference type="RefSeq" id="XP_024328661.1">
    <property type="nucleotide sequence ID" value="XM_024464141.1"/>
</dbReference>
<evidence type="ECO:0000256" key="2">
    <source>
        <dbReference type="ARBA" id="ARBA00004496"/>
    </source>
</evidence>
<dbReference type="EMBL" id="KV441386">
    <property type="protein sequence ID" value="OAF63392.1"/>
    <property type="molecule type" value="Genomic_DNA"/>
</dbReference>
<dbReference type="InterPro" id="IPR016024">
    <property type="entry name" value="ARM-type_fold"/>
</dbReference>
<dbReference type="PANTHER" id="PTHR10997:SF8">
    <property type="entry name" value="EXPORTIN-2"/>
    <property type="match status" value="1"/>
</dbReference>
<keyword evidence="6" id="KW-0653">Protein transport</keyword>
<evidence type="ECO:0000256" key="1">
    <source>
        <dbReference type="ARBA" id="ARBA00004123"/>
    </source>
</evidence>
<dbReference type="AlphaFoldDB" id="A0A177APD4"/>
<dbReference type="GO" id="GO:0005829">
    <property type="term" value="C:cytosol"/>
    <property type="evidence" value="ECO:0007669"/>
    <property type="project" value="TreeGrafter"/>
</dbReference>
<dbReference type="GO" id="GO:0031267">
    <property type="term" value="F:small GTPase binding"/>
    <property type="evidence" value="ECO:0007669"/>
    <property type="project" value="InterPro"/>
</dbReference>
<dbReference type="GO" id="GO:0006606">
    <property type="term" value="P:protein import into nucleus"/>
    <property type="evidence" value="ECO:0007669"/>
    <property type="project" value="TreeGrafter"/>
</dbReference>
<evidence type="ECO:0000256" key="6">
    <source>
        <dbReference type="ARBA" id="ARBA00022927"/>
    </source>
</evidence>